<evidence type="ECO:0000313" key="1">
    <source>
        <dbReference type="EMBL" id="JAH04693.1"/>
    </source>
</evidence>
<reference evidence="1" key="1">
    <citation type="submission" date="2014-11" db="EMBL/GenBank/DDBJ databases">
        <authorList>
            <person name="Amaro Gonzalez C."/>
        </authorList>
    </citation>
    <scope>NUCLEOTIDE SEQUENCE</scope>
</reference>
<reference evidence="1" key="2">
    <citation type="journal article" date="2015" name="Fish Shellfish Immunol.">
        <title>Early steps in the European eel (Anguilla anguilla)-Vibrio vulnificus interaction in the gills: Role of the RtxA13 toxin.</title>
        <authorList>
            <person name="Callol A."/>
            <person name="Pajuelo D."/>
            <person name="Ebbesson L."/>
            <person name="Teles M."/>
            <person name="MacKenzie S."/>
            <person name="Amaro C."/>
        </authorList>
    </citation>
    <scope>NUCLEOTIDE SEQUENCE</scope>
</reference>
<dbReference type="EMBL" id="GBXM01103884">
    <property type="protein sequence ID" value="JAH04693.1"/>
    <property type="molecule type" value="Transcribed_RNA"/>
</dbReference>
<proteinExistence type="predicted"/>
<accession>A0A0E9PLH5</accession>
<dbReference type="AlphaFoldDB" id="A0A0E9PLH5"/>
<protein>
    <submittedName>
        <fullName evidence="1">Uncharacterized protein</fullName>
    </submittedName>
</protein>
<sequence>MQLLLLQLFTHNLEICCITTVTMNCIKLQLLSVI</sequence>
<organism evidence="1">
    <name type="scientific">Anguilla anguilla</name>
    <name type="common">European freshwater eel</name>
    <name type="synonym">Muraena anguilla</name>
    <dbReference type="NCBI Taxonomy" id="7936"/>
    <lineage>
        <taxon>Eukaryota</taxon>
        <taxon>Metazoa</taxon>
        <taxon>Chordata</taxon>
        <taxon>Craniata</taxon>
        <taxon>Vertebrata</taxon>
        <taxon>Euteleostomi</taxon>
        <taxon>Actinopterygii</taxon>
        <taxon>Neopterygii</taxon>
        <taxon>Teleostei</taxon>
        <taxon>Anguilliformes</taxon>
        <taxon>Anguillidae</taxon>
        <taxon>Anguilla</taxon>
    </lineage>
</organism>
<name>A0A0E9PLH5_ANGAN</name>